<comment type="similarity">
    <text evidence="1">Belongs to the PEP-utilizing enzyme family.</text>
</comment>
<organism evidence="3">
    <name type="scientific">Paramoeba aestuarina</name>
    <dbReference type="NCBI Taxonomy" id="180227"/>
    <lineage>
        <taxon>Eukaryota</taxon>
        <taxon>Amoebozoa</taxon>
        <taxon>Discosea</taxon>
        <taxon>Flabellinia</taxon>
        <taxon>Dactylopodida</taxon>
        <taxon>Paramoebidae</taxon>
        <taxon>Paramoeba</taxon>
    </lineage>
</organism>
<reference evidence="3" key="1">
    <citation type="submission" date="2021-01" db="EMBL/GenBank/DDBJ databases">
        <authorList>
            <person name="Corre E."/>
            <person name="Pelletier E."/>
            <person name="Niang G."/>
            <person name="Scheremetjew M."/>
            <person name="Finn R."/>
            <person name="Kale V."/>
            <person name="Holt S."/>
            <person name="Cochrane G."/>
            <person name="Meng A."/>
            <person name="Brown T."/>
            <person name="Cohen L."/>
        </authorList>
    </citation>
    <scope>NUCLEOTIDE SEQUENCE</scope>
    <source>
        <strain evidence="3">SoJaBio B1-5/56/2</strain>
    </source>
</reference>
<evidence type="ECO:0000256" key="1">
    <source>
        <dbReference type="ARBA" id="ARBA00007837"/>
    </source>
</evidence>
<dbReference type="Pfam" id="PF01326">
    <property type="entry name" value="PPDK_N"/>
    <property type="match status" value="1"/>
</dbReference>
<dbReference type="InterPro" id="IPR013815">
    <property type="entry name" value="ATP_grasp_subdomain_1"/>
</dbReference>
<dbReference type="Gene3D" id="3.30.1490.20">
    <property type="entry name" value="ATP-grasp fold, A domain"/>
    <property type="match status" value="1"/>
</dbReference>
<dbReference type="GO" id="GO:0005524">
    <property type="term" value="F:ATP binding"/>
    <property type="evidence" value="ECO:0007669"/>
    <property type="project" value="InterPro"/>
</dbReference>
<sequence>MAHALQGGQSSLDLPTFLSIGNGSLGGKGRSLGFFNSVLLRNGIPSLLDEFNVRVRVPRTLVLTTSVFSDFLEEHNLLEKALTETQDDKVIEMFMQYSLPKNVLSFLSSFLDSIKGPLAVRSSSLFEDAYEKPFAGVYKTFLIPNNEDDLAPRLLHLQKYILFIYGSTYLQEAKKYAQGSGKRMEEERMAVLVQELVGFNDKGLFRPSFSGVMKSYDLYAKENENPKDGVCFVAPGFGGTVVDGGPALQFNPRNPQQLQSGKSLSAECLSLRLAQKVSSAPTSSSSSFSFKTVSPPDLGNQEITFEKVHIANTVYPSLHDVYMRFFDNSIESQGRGRKEEADEEEEFEGMDVHGNIIDYSSFESNMEIEQPVKDSRKEPQKTRLIDVIQKSLFRLPSIFSLMLGVGQRAMANPVEIEFAVNLPQRETDPAEVVILQIRPMNTIIAENILLKQDALPPNDKSILWSAKSLGHGRFKNICDIVFIDPDTFDTDQTPLIAKQVGEITEPLNLSRKPYILIGPGRWGTASVKTGIPVTWSQIAGVSCLVETEIGNKSYEPSQGSHFFQNLTSFGVGLVSVNLQENEGFINYEYLKSHNPTSQKGCVRHIVIDPFELVMDSVSGCGVVLKPGHEYHSIVGQVTSFLDLNGPMWA</sequence>
<gene>
    <name evidence="3" type="ORF">NAES01612_LOCUS8905</name>
</gene>
<feature type="domain" description="Pyruvate phosphate dikinase AMP/ATP-binding" evidence="2">
    <location>
        <begin position="24"/>
        <end position="443"/>
    </location>
</feature>
<dbReference type="SUPFAM" id="SSF56059">
    <property type="entry name" value="Glutathione synthetase ATP-binding domain-like"/>
    <property type="match status" value="1"/>
</dbReference>
<accession>A0A7S4KN70</accession>
<dbReference type="EMBL" id="HBKR01013435">
    <property type="protein sequence ID" value="CAE2300239.1"/>
    <property type="molecule type" value="Transcribed_RNA"/>
</dbReference>
<evidence type="ECO:0000313" key="3">
    <source>
        <dbReference type="EMBL" id="CAE2300239.1"/>
    </source>
</evidence>
<protein>
    <recommendedName>
        <fullName evidence="2">Pyruvate phosphate dikinase AMP/ATP-binding domain-containing protein</fullName>
    </recommendedName>
</protein>
<evidence type="ECO:0000259" key="2">
    <source>
        <dbReference type="Pfam" id="PF01326"/>
    </source>
</evidence>
<proteinExistence type="inferred from homology"/>
<dbReference type="AlphaFoldDB" id="A0A7S4KN70"/>
<dbReference type="InterPro" id="IPR002192">
    <property type="entry name" value="PPDK_AMP/ATP-bd"/>
</dbReference>
<name>A0A7S4KN70_9EUKA</name>
<dbReference type="GO" id="GO:0016301">
    <property type="term" value="F:kinase activity"/>
    <property type="evidence" value="ECO:0007669"/>
    <property type="project" value="InterPro"/>
</dbReference>